<organism evidence="11 12">
    <name type="scientific">Pleurodeles waltl</name>
    <name type="common">Iberian ribbed newt</name>
    <dbReference type="NCBI Taxonomy" id="8319"/>
    <lineage>
        <taxon>Eukaryota</taxon>
        <taxon>Metazoa</taxon>
        <taxon>Chordata</taxon>
        <taxon>Craniata</taxon>
        <taxon>Vertebrata</taxon>
        <taxon>Euteleostomi</taxon>
        <taxon>Amphibia</taxon>
        <taxon>Batrachia</taxon>
        <taxon>Caudata</taxon>
        <taxon>Salamandroidea</taxon>
        <taxon>Salamandridae</taxon>
        <taxon>Pleurodelinae</taxon>
        <taxon>Pleurodeles</taxon>
    </lineage>
</organism>
<comment type="similarity">
    <text evidence="3">Belongs to the claudin family.</text>
</comment>
<evidence type="ECO:0000256" key="3">
    <source>
        <dbReference type="ARBA" id="ARBA00008295"/>
    </source>
</evidence>
<comment type="subcellular location">
    <subcellularLocation>
        <location evidence="1">Cell junction</location>
        <location evidence="1">Tight junction</location>
    </subcellularLocation>
    <subcellularLocation>
        <location evidence="2">Cell membrane</location>
        <topology evidence="2">Multi-pass membrane protein</topology>
    </subcellularLocation>
</comment>
<dbReference type="Pfam" id="PF00822">
    <property type="entry name" value="PMP22_Claudin"/>
    <property type="match status" value="1"/>
</dbReference>
<feature type="transmembrane region" description="Helical" evidence="10">
    <location>
        <begin position="6"/>
        <end position="24"/>
    </location>
</feature>
<evidence type="ECO:0000313" key="11">
    <source>
        <dbReference type="EMBL" id="KAJ1215579.1"/>
    </source>
</evidence>
<dbReference type="Gene3D" id="1.20.140.150">
    <property type="match status" value="1"/>
</dbReference>
<dbReference type="Proteomes" id="UP001066276">
    <property type="component" value="Chromosome 1_1"/>
</dbReference>
<keyword evidence="7" id="KW-0965">Cell junction</keyword>
<keyword evidence="9 10" id="KW-0472">Membrane</keyword>
<evidence type="ECO:0000256" key="9">
    <source>
        <dbReference type="ARBA" id="ARBA00023136"/>
    </source>
</evidence>
<evidence type="ECO:0000313" key="12">
    <source>
        <dbReference type="Proteomes" id="UP001066276"/>
    </source>
</evidence>
<evidence type="ECO:0000256" key="2">
    <source>
        <dbReference type="ARBA" id="ARBA00004651"/>
    </source>
</evidence>
<evidence type="ECO:0000256" key="8">
    <source>
        <dbReference type="ARBA" id="ARBA00022989"/>
    </source>
</evidence>
<feature type="transmembrane region" description="Helical" evidence="10">
    <location>
        <begin position="31"/>
        <end position="58"/>
    </location>
</feature>
<evidence type="ECO:0000256" key="7">
    <source>
        <dbReference type="ARBA" id="ARBA00022949"/>
    </source>
</evidence>
<dbReference type="EMBL" id="JANPWB010000001">
    <property type="protein sequence ID" value="KAJ1215579.1"/>
    <property type="molecule type" value="Genomic_DNA"/>
</dbReference>
<dbReference type="InterPro" id="IPR006187">
    <property type="entry name" value="Claudin"/>
</dbReference>
<sequence>MSNGLGLLGLIFATCGLDCLKCGGKGTKKRLLLLAAVMFYGAGITTLVPVSWVAYIAVKEFWDEDTPELVPRWEFGEALFMGWFGGFFLILGGMLLMCSACCTRSQPQLVYYTPTQQRAQYSHVEPKNPDLRI</sequence>
<dbReference type="InterPro" id="IPR004031">
    <property type="entry name" value="PMP22/EMP/MP20/Claudin"/>
</dbReference>
<keyword evidence="12" id="KW-1185">Reference proteome</keyword>
<dbReference type="PRINTS" id="PR01077">
    <property type="entry name" value="CLAUDIN"/>
</dbReference>
<reference evidence="11" key="1">
    <citation type="journal article" date="2022" name="bioRxiv">
        <title>Sequencing and chromosome-scale assembly of the giantPleurodeles waltlgenome.</title>
        <authorList>
            <person name="Brown T."/>
            <person name="Elewa A."/>
            <person name="Iarovenko S."/>
            <person name="Subramanian E."/>
            <person name="Araus A.J."/>
            <person name="Petzold A."/>
            <person name="Susuki M."/>
            <person name="Suzuki K.-i.T."/>
            <person name="Hayashi T."/>
            <person name="Toyoda A."/>
            <person name="Oliveira C."/>
            <person name="Osipova E."/>
            <person name="Leigh N.D."/>
            <person name="Simon A."/>
            <person name="Yun M.H."/>
        </authorList>
    </citation>
    <scope>NUCLEOTIDE SEQUENCE</scope>
    <source>
        <strain evidence="11">20211129_DDA</strain>
        <tissue evidence="11">Liver</tissue>
    </source>
</reference>
<accession>A0AAV7WQR6</accession>
<keyword evidence="6 10" id="KW-0812">Transmembrane</keyword>
<evidence type="ECO:0000256" key="10">
    <source>
        <dbReference type="SAM" id="Phobius"/>
    </source>
</evidence>
<dbReference type="GO" id="GO:0005923">
    <property type="term" value="C:bicellular tight junction"/>
    <property type="evidence" value="ECO:0007669"/>
    <property type="project" value="UniProtKB-SubCell"/>
</dbReference>
<protein>
    <submittedName>
        <fullName evidence="11">Uncharacterized protein</fullName>
    </submittedName>
</protein>
<proteinExistence type="inferred from homology"/>
<dbReference type="GO" id="GO:0005886">
    <property type="term" value="C:plasma membrane"/>
    <property type="evidence" value="ECO:0007669"/>
    <property type="project" value="UniProtKB-SubCell"/>
</dbReference>
<keyword evidence="5" id="KW-1003">Cell membrane</keyword>
<evidence type="ECO:0000256" key="4">
    <source>
        <dbReference type="ARBA" id="ARBA00022427"/>
    </source>
</evidence>
<comment type="caution">
    <text evidence="11">The sequence shown here is derived from an EMBL/GenBank/DDBJ whole genome shotgun (WGS) entry which is preliminary data.</text>
</comment>
<name>A0AAV7WQR6_PLEWA</name>
<dbReference type="GO" id="GO:0005198">
    <property type="term" value="F:structural molecule activity"/>
    <property type="evidence" value="ECO:0007669"/>
    <property type="project" value="InterPro"/>
</dbReference>
<evidence type="ECO:0000256" key="6">
    <source>
        <dbReference type="ARBA" id="ARBA00022692"/>
    </source>
</evidence>
<dbReference type="AlphaFoldDB" id="A0AAV7WQR6"/>
<keyword evidence="4" id="KW-0796">Tight junction</keyword>
<gene>
    <name evidence="11" type="ORF">NDU88_003187</name>
</gene>
<evidence type="ECO:0000256" key="5">
    <source>
        <dbReference type="ARBA" id="ARBA00022475"/>
    </source>
</evidence>
<keyword evidence="8 10" id="KW-1133">Transmembrane helix</keyword>
<evidence type="ECO:0000256" key="1">
    <source>
        <dbReference type="ARBA" id="ARBA00004435"/>
    </source>
</evidence>
<dbReference type="PANTHER" id="PTHR12002">
    <property type="entry name" value="CLAUDIN"/>
    <property type="match status" value="1"/>
</dbReference>
<feature type="transmembrane region" description="Helical" evidence="10">
    <location>
        <begin position="78"/>
        <end position="98"/>
    </location>
</feature>